<dbReference type="SMART" id="SM00829">
    <property type="entry name" value="PKS_ER"/>
    <property type="match status" value="1"/>
</dbReference>
<dbReference type="InterPro" id="IPR036291">
    <property type="entry name" value="NAD(P)-bd_dom_sf"/>
</dbReference>
<dbReference type="PROSITE" id="PS00059">
    <property type="entry name" value="ADH_ZINC"/>
    <property type="match status" value="1"/>
</dbReference>
<evidence type="ECO:0000256" key="2">
    <source>
        <dbReference type="ARBA" id="ARBA00022723"/>
    </source>
</evidence>
<protein>
    <recommendedName>
        <fullName evidence="6">Enoyl reductase (ER) domain-containing protein</fullName>
    </recommendedName>
</protein>
<dbReference type="Pfam" id="PF00107">
    <property type="entry name" value="ADH_zinc_N"/>
    <property type="match status" value="1"/>
</dbReference>
<name>A0A2G5D6Z3_AQUCA</name>
<organism evidence="7 8">
    <name type="scientific">Aquilegia coerulea</name>
    <name type="common">Rocky mountain columbine</name>
    <dbReference type="NCBI Taxonomy" id="218851"/>
    <lineage>
        <taxon>Eukaryota</taxon>
        <taxon>Viridiplantae</taxon>
        <taxon>Streptophyta</taxon>
        <taxon>Embryophyta</taxon>
        <taxon>Tracheophyta</taxon>
        <taxon>Spermatophyta</taxon>
        <taxon>Magnoliopsida</taxon>
        <taxon>Ranunculales</taxon>
        <taxon>Ranunculaceae</taxon>
        <taxon>Thalictroideae</taxon>
        <taxon>Aquilegia</taxon>
    </lineage>
</organism>
<dbReference type="Gene3D" id="3.40.50.720">
    <property type="entry name" value="NAD(P)-binding Rossmann-like Domain"/>
    <property type="match status" value="1"/>
</dbReference>
<evidence type="ECO:0000256" key="1">
    <source>
        <dbReference type="ARBA" id="ARBA00001947"/>
    </source>
</evidence>
<dbReference type="InterPro" id="IPR002328">
    <property type="entry name" value="ADH_Zn_CS"/>
</dbReference>
<dbReference type="InterPro" id="IPR011032">
    <property type="entry name" value="GroES-like_sf"/>
</dbReference>
<dbReference type="InParanoid" id="A0A2G5D6Z3"/>
<feature type="domain" description="Enoyl reductase (ER)" evidence="6">
    <location>
        <begin position="23"/>
        <end position="350"/>
    </location>
</feature>
<dbReference type="OrthoDB" id="1879366at2759"/>
<evidence type="ECO:0000256" key="4">
    <source>
        <dbReference type="ARBA" id="ARBA00023002"/>
    </source>
</evidence>
<sequence>MAKSPEVEHPQMVFGWAARDANGVLSPFKFSRRINLDNDTTLKVLYCGICHSDLHAIKNEWGSSVYPLVPGHEIVGIVTEVGRNVTKFKVGDKAGVGCMVRYCRSCDSCTQDLENYCSKVIFTYDIGIHYDGTRTGYSNKVVVDEHFGVKFPDNIPLDAAAPLLCARITVYSPLKHFGLSKPGIHLGIVGLGGLGHLAVKFAKAFGVKVTVISTSISKKEDAIDRLGADEFLLSTDSDQMQGAMGTLDGIIDTVSAKHPLLPLILLLKTNGKIVMVGAPDKPLDLPVFPLLLGRKLIGGSSIGGMKETQEMINFAAKHNITTDIEVIPMDYVNTAMDRVAKGNVKYRFVIDVGNTLKSS</sequence>
<dbReference type="InterPro" id="IPR047109">
    <property type="entry name" value="CAD-like"/>
</dbReference>
<dbReference type="InterPro" id="IPR020843">
    <property type="entry name" value="ER"/>
</dbReference>
<dbReference type="SUPFAM" id="SSF50129">
    <property type="entry name" value="GroES-like"/>
    <property type="match status" value="1"/>
</dbReference>
<dbReference type="STRING" id="218851.A0A2G5D6Z3"/>
<comment type="cofactor">
    <cofactor evidence="1 5">
        <name>Zn(2+)</name>
        <dbReference type="ChEBI" id="CHEBI:29105"/>
    </cofactor>
</comment>
<dbReference type="PANTHER" id="PTHR42683">
    <property type="entry name" value="ALDEHYDE REDUCTASE"/>
    <property type="match status" value="1"/>
</dbReference>
<dbReference type="InterPro" id="IPR013149">
    <property type="entry name" value="ADH-like_C"/>
</dbReference>
<dbReference type="GO" id="GO:0008270">
    <property type="term" value="F:zinc ion binding"/>
    <property type="evidence" value="ECO:0007669"/>
    <property type="project" value="InterPro"/>
</dbReference>
<evidence type="ECO:0000313" key="8">
    <source>
        <dbReference type="Proteomes" id="UP000230069"/>
    </source>
</evidence>
<dbReference type="FunFam" id="3.40.50.720:FF:000022">
    <property type="entry name" value="Cinnamyl alcohol dehydrogenase"/>
    <property type="match status" value="1"/>
</dbReference>
<dbReference type="Proteomes" id="UP000230069">
    <property type="component" value="Unassembled WGS sequence"/>
</dbReference>
<proteinExistence type="inferred from homology"/>
<dbReference type="GO" id="GO:0009809">
    <property type="term" value="P:lignin biosynthetic process"/>
    <property type="evidence" value="ECO:0007669"/>
    <property type="project" value="UniProtKB-ARBA"/>
</dbReference>
<evidence type="ECO:0000256" key="3">
    <source>
        <dbReference type="ARBA" id="ARBA00022833"/>
    </source>
</evidence>
<evidence type="ECO:0000259" key="6">
    <source>
        <dbReference type="SMART" id="SM00829"/>
    </source>
</evidence>
<dbReference type="Pfam" id="PF08240">
    <property type="entry name" value="ADH_N"/>
    <property type="match status" value="1"/>
</dbReference>
<dbReference type="InterPro" id="IPR013154">
    <property type="entry name" value="ADH-like_N"/>
</dbReference>
<keyword evidence="3 5" id="KW-0862">Zinc</keyword>
<accession>A0A2G5D6Z3</accession>
<keyword evidence="8" id="KW-1185">Reference proteome</keyword>
<comment type="similarity">
    <text evidence="5">Belongs to the zinc-containing alcohol dehydrogenase family.</text>
</comment>
<evidence type="ECO:0000256" key="5">
    <source>
        <dbReference type="RuleBase" id="RU361277"/>
    </source>
</evidence>
<dbReference type="CDD" id="cd05283">
    <property type="entry name" value="CAD1"/>
    <property type="match status" value="1"/>
</dbReference>
<dbReference type="EMBL" id="KZ305043">
    <property type="protein sequence ID" value="PIA39278.1"/>
    <property type="molecule type" value="Genomic_DNA"/>
</dbReference>
<dbReference type="FunFam" id="3.90.180.10:FF:000004">
    <property type="entry name" value="probable cinnamyl alcohol dehydrogenase"/>
    <property type="match status" value="1"/>
</dbReference>
<reference evidence="7 8" key="1">
    <citation type="submission" date="2017-09" db="EMBL/GenBank/DDBJ databases">
        <title>WGS assembly of Aquilegia coerulea Goldsmith.</title>
        <authorList>
            <person name="Hodges S."/>
            <person name="Kramer E."/>
            <person name="Nordborg M."/>
            <person name="Tomkins J."/>
            <person name="Borevitz J."/>
            <person name="Derieg N."/>
            <person name="Yan J."/>
            <person name="Mihaltcheva S."/>
            <person name="Hayes R.D."/>
            <person name="Rokhsar D."/>
        </authorList>
    </citation>
    <scope>NUCLEOTIDE SEQUENCE [LARGE SCALE GENOMIC DNA]</scope>
    <source>
        <strain evidence="8">cv. Goldsmith</strain>
    </source>
</reference>
<keyword evidence="4" id="KW-0560">Oxidoreductase</keyword>
<dbReference type="Gene3D" id="3.90.180.10">
    <property type="entry name" value="Medium-chain alcohol dehydrogenases, catalytic domain"/>
    <property type="match status" value="1"/>
</dbReference>
<keyword evidence="2 5" id="KW-0479">Metal-binding</keyword>
<gene>
    <name evidence="7" type="ORF">AQUCO_02600016v1</name>
</gene>
<dbReference type="GO" id="GO:0016616">
    <property type="term" value="F:oxidoreductase activity, acting on the CH-OH group of donors, NAD or NADP as acceptor"/>
    <property type="evidence" value="ECO:0007669"/>
    <property type="project" value="InterPro"/>
</dbReference>
<evidence type="ECO:0000313" key="7">
    <source>
        <dbReference type="EMBL" id="PIA39278.1"/>
    </source>
</evidence>
<dbReference type="AlphaFoldDB" id="A0A2G5D6Z3"/>
<dbReference type="SUPFAM" id="SSF51735">
    <property type="entry name" value="NAD(P)-binding Rossmann-fold domains"/>
    <property type="match status" value="1"/>
</dbReference>